<name>A0AB38I004_9HYPH</name>
<dbReference type="Proteomes" id="UP000294215">
    <property type="component" value="Unassembled WGS sequence"/>
</dbReference>
<reference evidence="2 3" key="1">
    <citation type="submission" date="2019-02" db="EMBL/GenBank/DDBJ databases">
        <title>The genomic architecture of introgression among sibling species of bacteria.</title>
        <authorList>
            <person name="Cavassim M.I.A."/>
            <person name="Moeskjaer S."/>
            <person name="Moslemi C."/>
            <person name="Fields B."/>
            <person name="Bachmann A."/>
            <person name="Vilhjalmsson B."/>
            <person name="Schierup M.H."/>
            <person name="Young J.P.W."/>
            <person name="Andersen S.U."/>
        </authorList>
    </citation>
    <scope>NUCLEOTIDE SEQUENCE [LARGE SCALE GENOMIC DNA]</scope>
    <source>
        <strain evidence="2 3">SM92</strain>
    </source>
</reference>
<evidence type="ECO:0008006" key="4">
    <source>
        <dbReference type="Google" id="ProtNLM"/>
    </source>
</evidence>
<proteinExistence type="predicted"/>
<feature type="transmembrane region" description="Helical" evidence="1">
    <location>
        <begin position="12"/>
        <end position="37"/>
    </location>
</feature>
<evidence type="ECO:0000256" key="1">
    <source>
        <dbReference type="SAM" id="Phobius"/>
    </source>
</evidence>
<sequence>MNLLSILKYLGALRGFAVTGSVMVMCFALTGCSYLFMSGVEGSFTATGVPILGKVISTDQQTGAGTLEIGSAEKQQCQGRYSVSQVKTNRWRLETGERTYRGRIYCLDGRVGEFELISTDKGRTGSITGEINGEAFQVDLKESKKSDCDTDECRWGLKWTYEDERRVSKTYYEVEQEHKPASTHQ</sequence>
<dbReference type="EMBL" id="SIMR01000001">
    <property type="protein sequence ID" value="TBC13577.1"/>
    <property type="molecule type" value="Genomic_DNA"/>
</dbReference>
<evidence type="ECO:0000313" key="2">
    <source>
        <dbReference type="EMBL" id="TBC13577.1"/>
    </source>
</evidence>
<organism evidence="2 3">
    <name type="scientific">Rhizobium ruizarguesonis</name>
    <dbReference type="NCBI Taxonomy" id="2081791"/>
    <lineage>
        <taxon>Bacteria</taxon>
        <taxon>Pseudomonadati</taxon>
        <taxon>Pseudomonadota</taxon>
        <taxon>Alphaproteobacteria</taxon>
        <taxon>Hyphomicrobiales</taxon>
        <taxon>Rhizobiaceae</taxon>
        <taxon>Rhizobium/Agrobacterium group</taxon>
        <taxon>Rhizobium</taxon>
    </lineage>
</organism>
<keyword evidence="1" id="KW-0472">Membrane</keyword>
<keyword evidence="1" id="KW-0812">Transmembrane</keyword>
<protein>
    <recommendedName>
        <fullName evidence="4">Lipoprotein</fullName>
    </recommendedName>
</protein>
<keyword evidence="1" id="KW-1133">Transmembrane helix</keyword>
<dbReference type="AlphaFoldDB" id="A0AB38I004"/>
<evidence type="ECO:0000313" key="3">
    <source>
        <dbReference type="Proteomes" id="UP000294215"/>
    </source>
</evidence>
<accession>A0AB38I004</accession>
<gene>
    <name evidence="2" type="ORF">ELH40_00855</name>
</gene>
<dbReference type="RefSeq" id="WP_018484657.1">
    <property type="nucleotide sequence ID" value="NZ_SIMR01000001.1"/>
</dbReference>
<comment type="caution">
    <text evidence="2">The sequence shown here is derived from an EMBL/GenBank/DDBJ whole genome shotgun (WGS) entry which is preliminary data.</text>
</comment>